<feature type="domain" description="Bet v I/Major latex protein" evidence="1">
    <location>
        <begin position="3"/>
        <end position="136"/>
    </location>
</feature>
<dbReference type="AlphaFoldDB" id="A0A6V7NYF1"/>
<dbReference type="SMART" id="SM01037">
    <property type="entry name" value="Bet_v_1"/>
    <property type="match status" value="1"/>
</dbReference>
<dbReference type="Gene3D" id="3.30.530.20">
    <property type="match status" value="1"/>
</dbReference>
<sequence>MKTMRGEVVLSIPAKKAWEMFTNNEVLSKIEPDMLASAEYIQGDGTPGSLRLFKLGPALHGYVKESMQRIEKVEPGRCMSYRVVGGELRAWKENEQCIAEWKAEFEPVSPAVPPPEKAKEAALGFLKCFERSQLCI</sequence>
<dbReference type="Pfam" id="PF00407">
    <property type="entry name" value="Bet_v_1"/>
    <property type="match status" value="1"/>
</dbReference>
<accession>A0A6V7NYF1</accession>
<proteinExistence type="predicted"/>
<reference evidence="2" key="1">
    <citation type="submission" date="2020-07" db="EMBL/GenBank/DDBJ databases">
        <authorList>
            <person name="Lin J."/>
        </authorList>
    </citation>
    <scope>NUCLEOTIDE SEQUENCE</scope>
</reference>
<gene>
    <name evidence="2" type="ORF">CB5_LOCUS6831</name>
</gene>
<dbReference type="GO" id="GO:0006952">
    <property type="term" value="P:defense response"/>
    <property type="evidence" value="ECO:0007669"/>
    <property type="project" value="InterPro"/>
</dbReference>
<dbReference type="SUPFAM" id="SSF55961">
    <property type="entry name" value="Bet v1-like"/>
    <property type="match status" value="1"/>
</dbReference>
<dbReference type="CDD" id="cd07816">
    <property type="entry name" value="Bet_v1-like"/>
    <property type="match status" value="1"/>
</dbReference>
<evidence type="ECO:0000313" key="2">
    <source>
        <dbReference type="EMBL" id="CAD1823620.1"/>
    </source>
</evidence>
<dbReference type="InterPro" id="IPR000916">
    <property type="entry name" value="Bet_v_I/MLP"/>
</dbReference>
<name>A0A6V7NYF1_ANACO</name>
<dbReference type="InterPro" id="IPR023393">
    <property type="entry name" value="START-like_dom_sf"/>
</dbReference>
<organism evidence="2">
    <name type="scientific">Ananas comosus var. bracteatus</name>
    <name type="common">red pineapple</name>
    <dbReference type="NCBI Taxonomy" id="296719"/>
    <lineage>
        <taxon>Eukaryota</taxon>
        <taxon>Viridiplantae</taxon>
        <taxon>Streptophyta</taxon>
        <taxon>Embryophyta</taxon>
        <taxon>Tracheophyta</taxon>
        <taxon>Spermatophyta</taxon>
        <taxon>Magnoliopsida</taxon>
        <taxon>Liliopsida</taxon>
        <taxon>Poales</taxon>
        <taxon>Bromeliaceae</taxon>
        <taxon>Bromelioideae</taxon>
        <taxon>Ananas</taxon>
    </lineage>
</organism>
<evidence type="ECO:0000259" key="1">
    <source>
        <dbReference type="SMART" id="SM01037"/>
    </source>
</evidence>
<dbReference type="EMBL" id="LR862143">
    <property type="protein sequence ID" value="CAD1823620.1"/>
    <property type="molecule type" value="Genomic_DNA"/>
</dbReference>
<protein>
    <recommendedName>
        <fullName evidence="1">Bet v I/Major latex protein domain-containing protein</fullName>
    </recommendedName>
</protein>